<feature type="transmembrane region" description="Helical" evidence="2">
    <location>
        <begin position="102"/>
        <end position="125"/>
    </location>
</feature>
<evidence type="ECO:0000313" key="4">
    <source>
        <dbReference type="EMBL" id="NBD24349.1"/>
    </source>
</evidence>
<keyword evidence="2" id="KW-0812">Transmembrane</keyword>
<accession>A0ABW9XNY5</accession>
<feature type="domain" description="DUF4097" evidence="3">
    <location>
        <begin position="291"/>
        <end position="622"/>
    </location>
</feature>
<dbReference type="Proteomes" id="UP000665561">
    <property type="component" value="Unassembled WGS sequence"/>
</dbReference>
<comment type="caution">
    <text evidence="4">The sequence shown here is derived from an EMBL/GenBank/DDBJ whole genome shotgun (WGS) entry which is preliminary data.</text>
</comment>
<keyword evidence="2" id="KW-1133">Transmembrane helix</keyword>
<evidence type="ECO:0000259" key="3">
    <source>
        <dbReference type="Pfam" id="PF13349"/>
    </source>
</evidence>
<feature type="transmembrane region" description="Helical" evidence="2">
    <location>
        <begin position="131"/>
        <end position="157"/>
    </location>
</feature>
<gene>
    <name evidence="4" type="ORF">GT019_10755</name>
</gene>
<feature type="transmembrane region" description="Helical" evidence="2">
    <location>
        <begin position="58"/>
        <end position="81"/>
    </location>
</feature>
<sequence>MRNNSKTKTTLAPLLAFLVPGGGHMLLGKPAAGLLLLLGTLTDIAAMIRLADEGGGRFALFIIFLGLGVPCFWFYSVFGALQLASKIRRDMLDGETPAEANGTGLAVVLQGISAIALACMLMILVQKSLDFSLPIASFGTYAPSLLLLALGLMILSLRRKKAMFKMGRFTAAAVLIAVGGLLLWDQIRGRNDIGLLGQWWPAAFVLLGIEIVVVSLVYRRTSGRPSFDVGGAFLAAIVAITAFAVTQYAAMPFKWLDEFKVNLTGTSGFGEEKGFRYDKDAIHQPLLPETTSIAIDNANGSVSVKQGDVDEIVVETVMWVDSADKAEADNTAEKSTVEVNGGAKVEIKAVGRPYGTNGERKPRMNMIVTIPADSSFGTKFHPPVPNDDLSENQSVDAIDSSTNTTSGGETGEPETSGANNSYTNVKPPAGELYVGTVNGSVDVADLMLHGGLTIKVTSGEITVNRIQGRVDAETKNGSITATSLDGDAKLNAYNGDMKASDITGSFDGSTLSGSIDLQRVSGDVDTDTKNGQIGIKEALGAIRADTLNGDINVTCSVVGGDWDIDSSIGEIHVRIPEFGNYSVNGSVTFGDITSDLPLNVNKKTIRGSIGDGTYRINIDANSSIEVNRYKP</sequence>
<keyword evidence="5" id="KW-1185">Reference proteome</keyword>
<dbReference type="EMBL" id="JAAAMV010000006">
    <property type="protein sequence ID" value="NBD24349.1"/>
    <property type="molecule type" value="Genomic_DNA"/>
</dbReference>
<evidence type="ECO:0000256" key="2">
    <source>
        <dbReference type="SAM" id="Phobius"/>
    </source>
</evidence>
<evidence type="ECO:0000313" key="5">
    <source>
        <dbReference type="Proteomes" id="UP000665561"/>
    </source>
</evidence>
<keyword evidence="2" id="KW-0472">Membrane</keyword>
<name>A0ABW9XNY5_9BACL</name>
<feature type="region of interest" description="Disordered" evidence="1">
    <location>
        <begin position="398"/>
        <end position="424"/>
    </location>
</feature>
<feature type="compositionally biased region" description="Low complexity" evidence="1">
    <location>
        <begin position="400"/>
        <end position="417"/>
    </location>
</feature>
<feature type="transmembrane region" description="Helical" evidence="2">
    <location>
        <begin position="199"/>
        <end position="218"/>
    </location>
</feature>
<evidence type="ECO:0000256" key="1">
    <source>
        <dbReference type="SAM" id="MobiDB-lite"/>
    </source>
</evidence>
<dbReference type="RefSeq" id="WP_161743155.1">
    <property type="nucleotide sequence ID" value="NZ_JAAAMV010000006.1"/>
</dbReference>
<feature type="transmembrane region" description="Helical" evidence="2">
    <location>
        <begin position="169"/>
        <end position="187"/>
    </location>
</feature>
<feature type="transmembrane region" description="Helical" evidence="2">
    <location>
        <begin position="230"/>
        <end position="250"/>
    </location>
</feature>
<organism evidence="4 5">
    <name type="scientific">Paenibacillus glycinis</name>
    <dbReference type="NCBI Taxonomy" id="2697035"/>
    <lineage>
        <taxon>Bacteria</taxon>
        <taxon>Bacillati</taxon>
        <taxon>Bacillota</taxon>
        <taxon>Bacilli</taxon>
        <taxon>Bacillales</taxon>
        <taxon>Paenibacillaceae</taxon>
        <taxon>Paenibacillus</taxon>
    </lineage>
</organism>
<protein>
    <submittedName>
        <fullName evidence="4">DUF4097 family beta strand repeat protein</fullName>
    </submittedName>
</protein>
<dbReference type="InterPro" id="IPR025164">
    <property type="entry name" value="Toastrack_DUF4097"/>
</dbReference>
<proteinExistence type="predicted"/>
<dbReference type="Pfam" id="PF13349">
    <property type="entry name" value="DUF4097"/>
    <property type="match status" value="1"/>
</dbReference>
<reference evidence="4 5" key="1">
    <citation type="submission" date="2020-01" db="EMBL/GenBank/DDBJ databases">
        <title>Paenibacillus soybeanensis sp. nov. isolated from the nodules of soybean (Glycine max(L.) Merr).</title>
        <authorList>
            <person name="Wang H."/>
        </authorList>
    </citation>
    <scope>NUCLEOTIDE SEQUENCE [LARGE SCALE GENOMIC DNA]</scope>
    <source>
        <strain evidence="4 5">T1</strain>
    </source>
</reference>